<feature type="signal peptide" evidence="1">
    <location>
        <begin position="1"/>
        <end position="18"/>
    </location>
</feature>
<gene>
    <name evidence="2" type="ORF">DDE18_03910</name>
</gene>
<feature type="chain" id="PRO_5039685150" evidence="1">
    <location>
        <begin position="19"/>
        <end position="242"/>
    </location>
</feature>
<dbReference type="AlphaFoldDB" id="A0A2T8FGB7"/>
<dbReference type="EMBL" id="QDGZ01000001">
    <property type="protein sequence ID" value="PVG84753.1"/>
    <property type="molecule type" value="Genomic_DNA"/>
</dbReference>
<keyword evidence="1" id="KW-0732">Signal</keyword>
<proteinExistence type="predicted"/>
<organism evidence="2 3">
    <name type="scientific">Nocardioides gansuensis</name>
    <dbReference type="NCBI Taxonomy" id="2138300"/>
    <lineage>
        <taxon>Bacteria</taxon>
        <taxon>Bacillati</taxon>
        <taxon>Actinomycetota</taxon>
        <taxon>Actinomycetes</taxon>
        <taxon>Propionibacteriales</taxon>
        <taxon>Nocardioidaceae</taxon>
        <taxon>Nocardioides</taxon>
    </lineage>
</organism>
<sequence>MFAAIPAALLLGACGVGAPPVSDPTGVDGLVVPTPSPDPADFVREVGNPWLPLLPGSTWRYEVRVDGEVEETIEVTVTDDVRRVAGVDATVVRDVVTDAEGKVVEETLDWFAEDRAGNVWYLGEDTTSYERHRPSTEGSWEAGVDGAMAGLVMPAEPRVGDGFQQEWLPGVAEDRAEVLDVSASRTTAFGSWDDLVLTEDTTPLEPDLVEHKLYAHGVGLVLEESPAGDEVVELVAFTPGGR</sequence>
<evidence type="ECO:0000313" key="3">
    <source>
        <dbReference type="Proteomes" id="UP000246018"/>
    </source>
</evidence>
<dbReference type="Proteomes" id="UP000246018">
    <property type="component" value="Unassembled WGS sequence"/>
</dbReference>
<reference evidence="2 3" key="1">
    <citation type="submission" date="2018-04" db="EMBL/GenBank/DDBJ databases">
        <title>Genome of Nocardioides gansuensis WSJ-1.</title>
        <authorList>
            <person name="Wu S."/>
            <person name="Wang G."/>
        </authorList>
    </citation>
    <scope>NUCLEOTIDE SEQUENCE [LARGE SCALE GENOMIC DNA]</scope>
    <source>
        <strain evidence="2 3">WSJ-1</strain>
    </source>
</reference>
<evidence type="ECO:0000313" key="2">
    <source>
        <dbReference type="EMBL" id="PVG84753.1"/>
    </source>
</evidence>
<protein>
    <submittedName>
        <fullName evidence="2">Uncharacterized protein</fullName>
    </submittedName>
</protein>
<comment type="caution">
    <text evidence="2">The sequence shown here is derived from an EMBL/GenBank/DDBJ whole genome shotgun (WGS) entry which is preliminary data.</text>
</comment>
<keyword evidence="3" id="KW-1185">Reference proteome</keyword>
<name>A0A2T8FGB7_9ACTN</name>
<accession>A0A2T8FGB7</accession>
<evidence type="ECO:0000256" key="1">
    <source>
        <dbReference type="SAM" id="SignalP"/>
    </source>
</evidence>